<evidence type="ECO:0000256" key="2">
    <source>
        <dbReference type="ARBA" id="ARBA00022679"/>
    </source>
</evidence>
<dbReference type="NCBIfam" id="TIGR03570">
    <property type="entry name" value="NeuD_NnaD"/>
    <property type="match status" value="1"/>
</dbReference>
<dbReference type="RefSeq" id="WP_307021966.1">
    <property type="nucleotide sequence ID" value="NZ_JAUSUI010000008.1"/>
</dbReference>
<reference evidence="5 6" key="1">
    <citation type="submission" date="2023-07" db="EMBL/GenBank/DDBJ databases">
        <title>Genomic Encyclopedia of Type Strains, Phase IV (KMG-IV): sequencing the most valuable type-strain genomes for metagenomic binning, comparative biology and taxonomic classification.</title>
        <authorList>
            <person name="Goeker M."/>
        </authorList>
    </citation>
    <scope>NUCLEOTIDE SEQUENCE [LARGE SCALE GENOMIC DNA]</scope>
    <source>
        <strain evidence="5 6">DSM 2457</strain>
    </source>
</reference>
<evidence type="ECO:0000313" key="5">
    <source>
        <dbReference type="EMBL" id="MDQ0304612.1"/>
    </source>
</evidence>
<dbReference type="Proteomes" id="UP001224682">
    <property type="component" value="Unassembled WGS sequence"/>
</dbReference>
<keyword evidence="3" id="KW-0677">Repeat</keyword>
<dbReference type="SUPFAM" id="SSF51161">
    <property type="entry name" value="Trimeric LpxA-like enzymes"/>
    <property type="match status" value="1"/>
</dbReference>
<evidence type="ECO:0000256" key="3">
    <source>
        <dbReference type="ARBA" id="ARBA00022737"/>
    </source>
</evidence>
<gene>
    <name evidence="5" type="ORF">J2S75_003657</name>
</gene>
<dbReference type="InterPro" id="IPR050179">
    <property type="entry name" value="Trans_hexapeptide_repeat"/>
</dbReference>
<dbReference type="CDD" id="cd03360">
    <property type="entry name" value="LbH_AT_putative"/>
    <property type="match status" value="1"/>
</dbReference>
<dbReference type="Gene3D" id="3.40.50.20">
    <property type="match status" value="1"/>
</dbReference>
<accession>A0ABU0BHT1</accession>
<dbReference type="EMBL" id="JAUSUI010000008">
    <property type="protein sequence ID" value="MDQ0304612.1"/>
    <property type="molecule type" value="Genomic_DNA"/>
</dbReference>
<dbReference type="Pfam" id="PF17836">
    <property type="entry name" value="PglD_N"/>
    <property type="match status" value="1"/>
</dbReference>
<keyword evidence="2" id="KW-0808">Transferase</keyword>
<dbReference type="InterPro" id="IPR018357">
    <property type="entry name" value="Hexapep_transf_CS"/>
</dbReference>
<keyword evidence="6" id="KW-1185">Reference proteome</keyword>
<feature type="domain" description="PglD N-terminal" evidence="4">
    <location>
        <begin position="5"/>
        <end position="81"/>
    </location>
</feature>
<protein>
    <submittedName>
        <fullName evidence="5">Sugar O-acyltransferase (Sialic acid O-acetyltransferase NeuD family)</fullName>
    </submittedName>
</protein>
<dbReference type="PANTHER" id="PTHR43300">
    <property type="entry name" value="ACETYLTRANSFERASE"/>
    <property type="match status" value="1"/>
</dbReference>
<dbReference type="InterPro" id="IPR041561">
    <property type="entry name" value="PglD_N"/>
</dbReference>
<proteinExistence type="inferred from homology"/>
<sequence>MNAALLILGCGGHGRVVADTAVEAGYKKVAFLDDNPPREERRLAFPVLGALSLLPGLAGEWPCAIAALGDGARRLALFEQLRQSRFSTPTLIHPSAIISRGATIGEGVFVAAGAIINSGARIAEAAIINTGARIDHDCDIGTATHIAPGATLSGRVTVGAGSWIGTGASVRQNIRIGDGVTIGVGAAVVSDLLEAGTYAGVPARRLPRRQEVGFA</sequence>
<dbReference type="InterPro" id="IPR011004">
    <property type="entry name" value="Trimer_LpxA-like_sf"/>
</dbReference>
<evidence type="ECO:0000256" key="1">
    <source>
        <dbReference type="ARBA" id="ARBA00007274"/>
    </source>
</evidence>
<dbReference type="Gene3D" id="2.160.10.10">
    <property type="entry name" value="Hexapeptide repeat proteins"/>
    <property type="match status" value="1"/>
</dbReference>
<name>A0ABU0BHT1_9HYPH</name>
<comment type="caution">
    <text evidence="5">The sequence shown here is derived from an EMBL/GenBank/DDBJ whole genome shotgun (WGS) entry which is preliminary data.</text>
</comment>
<dbReference type="InterPro" id="IPR020019">
    <property type="entry name" value="AcTrfase_PglD-like"/>
</dbReference>
<dbReference type="PROSITE" id="PS00101">
    <property type="entry name" value="HEXAPEP_TRANSFERASES"/>
    <property type="match status" value="1"/>
</dbReference>
<comment type="similarity">
    <text evidence="1">Belongs to the transferase hexapeptide repeat family.</text>
</comment>
<evidence type="ECO:0000313" key="6">
    <source>
        <dbReference type="Proteomes" id="UP001224682"/>
    </source>
</evidence>
<dbReference type="PANTHER" id="PTHR43300:SF7">
    <property type="entry name" value="UDP-N-ACETYLBACILLOSAMINE N-ACETYLTRANSFERASE"/>
    <property type="match status" value="1"/>
</dbReference>
<evidence type="ECO:0000259" key="4">
    <source>
        <dbReference type="Pfam" id="PF17836"/>
    </source>
</evidence>
<organism evidence="5 6">
    <name type="scientific">Ancylobacter polymorphus</name>
    <dbReference type="NCBI Taxonomy" id="223390"/>
    <lineage>
        <taxon>Bacteria</taxon>
        <taxon>Pseudomonadati</taxon>
        <taxon>Pseudomonadota</taxon>
        <taxon>Alphaproteobacteria</taxon>
        <taxon>Hyphomicrobiales</taxon>
        <taxon>Xanthobacteraceae</taxon>
        <taxon>Ancylobacter</taxon>
    </lineage>
</organism>